<reference evidence="2 3" key="1">
    <citation type="submission" date="2018-09" db="EMBL/GenBank/DDBJ databases">
        <title>A high-quality reference genome of wild soybean provides a powerful tool to mine soybean genomes.</title>
        <authorList>
            <person name="Xie M."/>
            <person name="Chung C.Y.L."/>
            <person name="Li M.-W."/>
            <person name="Wong F.-L."/>
            <person name="Chan T.-F."/>
            <person name="Lam H.-M."/>
        </authorList>
    </citation>
    <scope>NUCLEOTIDE SEQUENCE [LARGE SCALE GENOMIC DNA]</scope>
    <source>
        <strain evidence="3">cv. W05</strain>
        <tissue evidence="2">Hypocotyl of etiolated seedlings</tissue>
    </source>
</reference>
<comment type="caution">
    <text evidence="2">The sequence shown here is derived from an EMBL/GenBank/DDBJ whole genome shotgun (WGS) entry which is preliminary data.</text>
</comment>
<dbReference type="Gramene" id="XM_028334570.1">
    <property type="protein sequence ID" value="XP_028190371.1"/>
    <property type="gene ID" value="LOC114376453"/>
</dbReference>
<dbReference type="Proteomes" id="UP000289340">
    <property type="component" value="Chromosome 11"/>
</dbReference>
<feature type="domain" description="Aminotransferase class V" evidence="1">
    <location>
        <begin position="154"/>
        <end position="353"/>
    </location>
</feature>
<dbReference type="PANTHER" id="PTHR14237">
    <property type="entry name" value="MOLYBDOPTERIN COFACTOR SULFURASE MOSC"/>
    <property type="match status" value="1"/>
</dbReference>
<proteinExistence type="predicted"/>
<dbReference type="PANTHER" id="PTHR14237:SF64">
    <property type="entry name" value="MOLYBDENUM COFACTOR SULFURASE-LIKE PROTEIN"/>
    <property type="match status" value="1"/>
</dbReference>
<evidence type="ECO:0000259" key="1">
    <source>
        <dbReference type="Pfam" id="PF00266"/>
    </source>
</evidence>
<dbReference type="InterPro" id="IPR015424">
    <property type="entry name" value="PyrdxlP-dep_Trfase"/>
</dbReference>
<dbReference type="SUPFAM" id="SSF53383">
    <property type="entry name" value="PLP-dependent transferases"/>
    <property type="match status" value="1"/>
</dbReference>
<name>A0A445HW72_GLYSO</name>
<accession>A0A445HW72</accession>
<keyword evidence="3" id="KW-1185">Reference proteome</keyword>
<dbReference type="Gene3D" id="3.90.1150.10">
    <property type="entry name" value="Aspartate Aminotransferase, domain 1"/>
    <property type="match status" value="1"/>
</dbReference>
<evidence type="ECO:0000313" key="3">
    <source>
        <dbReference type="Proteomes" id="UP000289340"/>
    </source>
</evidence>
<evidence type="ECO:0000313" key="2">
    <source>
        <dbReference type="EMBL" id="RZB78007.1"/>
    </source>
</evidence>
<sequence length="622" mass="69511">MHLPCAGKASQPCYNGCFPSSFLASISDKSHNAPNSSHDLEAATSTTLHPHTQFTNHESLPSLEESHINFTKAYPSFGNNTCQLVDRIRAQEYHHLNPSNICFDYTGYGLFSHAQDQKQTASSVASSSSSCPPPSSLPEPPFFVISYKPVSLHSQIHYGGQESELESKIRERIMAFMNISEADYSLVFIANEVSAFKLVADSFQFHPDGELLTVYDHKSEAVDVMIETCKEQGVHVSSAKFCWPSLRIMSSKLKKMIMRRRGKRKRGLFVFPPYSNVTGTPYSYIWMSLAQENGWHVLLDARALGPKEMETLGLAMFKPEFMVCSFYKVFGENPSGFGCLFIKKSSISALKESDNATSMGIVGLFPAFRQETEGKEEFVMDNEETETKARQDDGSVSAHGTEEVFSSEIVELSLSTCTSLESGQCRERFGRVRGGGLEVECRGLDHADSVGLIAISIRGKYLINWLVNALISLQHPHAPTGRSLIRIYGPKINSHRGTVVAFNVFDWKGEKVDPAIVQKLADRNNISLSSAFLQNIWFSDKSDEEGQRTLESKVHRVKVLGHSNKTHSSGFGITVVKASLGLLTNFEDVYRLWAFLSRFLDADFVEKEKWRYLALNQKTIHI</sequence>
<protein>
    <submittedName>
        <fullName evidence="2">Molybdenum cofactor sulfurase</fullName>
    </submittedName>
</protein>
<dbReference type="InterPro" id="IPR015421">
    <property type="entry name" value="PyrdxlP-dep_Trfase_major"/>
</dbReference>
<dbReference type="Gene3D" id="3.40.640.10">
    <property type="entry name" value="Type I PLP-dependent aspartate aminotransferase-like (Major domain)"/>
    <property type="match status" value="1"/>
</dbReference>
<dbReference type="EMBL" id="QZWG01000011">
    <property type="protein sequence ID" value="RZB78007.1"/>
    <property type="molecule type" value="Genomic_DNA"/>
</dbReference>
<gene>
    <name evidence="2" type="ORF">D0Y65_028789</name>
</gene>
<dbReference type="Pfam" id="PF00266">
    <property type="entry name" value="Aminotran_5"/>
    <property type="match status" value="1"/>
</dbReference>
<dbReference type="InterPro" id="IPR015422">
    <property type="entry name" value="PyrdxlP-dep_Trfase_small"/>
</dbReference>
<dbReference type="InterPro" id="IPR000192">
    <property type="entry name" value="Aminotrans_V_dom"/>
</dbReference>
<organism evidence="2 3">
    <name type="scientific">Glycine soja</name>
    <name type="common">Wild soybean</name>
    <dbReference type="NCBI Taxonomy" id="3848"/>
    <lineage>
        <taxon>Eukaryota</taxon>
        <taxon>Viridiplantae</taxon>
        <taxon>Streptophyta</taxon>
        <taxon>Embryophyta</taxon>
        <taxon>Tracheophyta</taxon>
        <taxon>Spermatophyta</taxon>
        <taxon>Magnoliopsida</taxon>
        <taxon>eudicotyledons</taxon>
        <taxon>Gunneridae</taxon>
        <taxon>Pentapetalae</taxon>
        <taxon>rosids</taxon>
        <taxon>fabids</taxon>
        <taxon>Fabales</taxon>
        <taxon>Fabaceae</taxon>
        <taxon>Papilionoideae</taxon>
        <taxon>50 kb inversion clade</taxon>
        <taxon>NPAAA clade</taxon>
        <taxon>indigoferoid/millettioid clade</taxon>
        <taxon>Phaseoleae</taxon>
        <taxon>Glycine</taxon>
        <taxon>Glycine subgen. Soja</taxon>
    </lineage>
</organism>
<dbReference type="AlphaFoldDB" id="A0A445HW72"/>